<feature type="compositionally biased region" description="Polar residues" evidence="1">
    <location>
        <begin position="12"/>
        <end position="30"/>
    </location>
</feature>
<feature type="compositionally biased region" description="Acidic residues" evidence="1">
    <location>
        <begin position="1"/>
        <end position="11"/>
    </location>
</feature>
<feature type="compositionally biased region" description="Acidic residues" evidence="1">
    <location>
        <begin position="433"/>
        <end position="443"/>
    </location>
</feature>
<dbReference type="SUPFAM" id="SSF54001">
    <property type="entry name" value="Cysteine proteinases"/>
    <property type="match status" value="1"/>
</dbReference>
<gene>
    <name evidence="3" type="ORF">TrCOL_g6918</name>
</gene>
<keyword evidence="4" id="KW-1185">Reference proteome</keyword>
<dbReference type="InterPro" id="IPR038765">
    <property type="entry name" value="Papain-like_cys_pep_sf"/>
</dbReference>
<proteinExistence type="predicted"/>
<comment type="caution">
    <text evidence="3">The sequence shown here is derived from an EMBL/GenBank/DDBJ whole genome shotgun (WGS) entry which is preliminary data.</text>
</comment>
<feature type="compositionally biased region" description="Acidic residues" evidence="1">
    <location>
        <begin position="322"/>
        <end position="331"/>
    </location>
</feature>
<reference evidence="4" key="1">
    <citation type="journal article" date="2023" name="Commun. Biol.">
        <title>Genome analysis of Parmales, the sister group of diatoms, reveals the evolutionary specialization of diatoms from phago-mixotrophs to photoautotrophs.</title>
        <authorList>
            <person name="Ban H."/>
            <person name="Sato S."/>
            <person name="Yoshikawa S."/>
            <person name="Yamada K."/>
            <person name="Nakamura Y."/>
            <person name="Ichinomiya M."/>
            <person name="Sato N."/>
            <person name="Blanc-Mathieu R."/>
            <person name="Endo H."/>
            <person name="Kuwata A."/>
            <person name="Ogata H."/>
        </authorList>
    </citation>
    <scope>NUCLEOTIDE SEQUENCE [LARGE SCALE GENOMIC DNA]</scope>
</reference>
<evidence type="ECO:0000313" key="3">
    <source>
        <dbReference type="EMBL" id="GMI39617.1"/>
    </source>
</evidence>
<accession>A0A9W7L9A2</accession>
<feature type="compositionally biased region" description="Acidic residues" evidence="1">
    <location>
        <begin position="400"/>
        <end position="409"/>
    </location>
</feature>
<feature type="region of interest" description="Disordered" evidence="1">
    <location>
        <begin position="309"/>
        <end position="455"/>
    </location>
</feature>
<dbReference type="InterPro" id="IPR003323">
    <property type="entry name" value="OTU_dom"/>
</dbReference>
<evidence type="ECO:0000313" key="4">
    <source>
        <dbReference type="Proteomes" id="UP001165065"/>
    </source>
</evidence>
<dbReference type="Pfam" id="PF02338">
    <property type="entry name" value="OTU"/>
    <property type="match status" value="1"/>
</dbReference>
<feature type="region of interest" description="Disordered" evidence="1">
    <location>
        <begin position="1"/>
        <end position="31"/>
    </location>
</feature>
<feature type="non-terminal residue" evidence="3">
    <location>
        <position position="921"/>
    </location>
</feature>
<dbReference type="AlphaFoldDB" id="A0A9W7L9A2"/>
<feature type="domain" description="OTU" evidence="2">
    <location>
        <begin position="112"/>
        <end position="257"/>
    </location>
</feature>
<dbReference type="Proteomes" id="UP001165065">
    <property type="component" value="Unassembled WGS sequence"/>
</dbReference>
<dbReference type="PROSITE" id="PS50802">
    <property type="entry name" value="OTU"/>
    <property type="match status" value="1"/>
</dbReference>
<dbReference type="EMBL" id="BRYA01001145">
    <property type="protein sequence ID" value="GMI39617.1"/>
    <property type="molecule type" value="Genomic_DNA"/>
</dbReference>
<organism evidence="3 4">
    <name type="scientific">Triparma columacea</name>
    <dbReference type="NCBI Taxonomy" id="722753"/>
    <lineage>
        <taxon>Eukaryota</taxon>
        <taxon>Sar</taxon>
        <taxon>Stramenopiles</taxon>
        <taxon>Ochrophyta</taxon>
        <taxon>Bolidophyceae</taxon>
        <taxon>Parmales</taxon>
        <taxon>Triparmaceae</taxon>
        <taxon>Triparma</taxon>
    </lineage>
</organism>
<feature type="compositionally biased region" description="Basic and acidic residues" evidence="1">
    <location>
        <begin position="309"/>
        <end position="321"/>
    </location>
</feature>
<evidence type="ECO:0000259" key="2">
    <source>
        <dbReference type="PROSITE" id="PS50802"/>
    </source>
</evidence>
<name>A0A9W7L9A2_9STRA</name>
<sequence length="921" mass="102911">MVQETIMEDGTEVNNTMNMQSSYPPTSLTSKEIPWVYGDEDGEPEENTELQETETQDVFKQLLMASEQSESAILPPRYPRRISLTRSTAIPTSKKPKRLHPELDKYLKRIRFRAVENKGGGDCFQYAINDALDAAGIGIYDAGKQGVRQLREAVCSMILHHKKQFAHFFEFEEAEKGISSVTTWARKLCKLGRWADYREVQAVSMLLHCSIKIHRWNSAKKIVALFPLISPGEDVGVRAEINLLLVNEYHYMALVPTEESQVNLASVQDYEPSSYGPFPSALACNVANGEGGLAKQLVEAEARLNAMELERKEQEGDKMEDEKDMDMDTDTDTSVTLIRSLPEARNLNATEFNRKEQEGDKMEDEEDVDTTGAGEYCVLYSQTDSDSDGEDDCPNLSDASDSDGDDSDTDFSNIPSANTGVQYGSRAVLQSDSDSDSDSDCDCNTESVSDGGSSSCFEGSFSVNNNPFNSTPSDSFFSIFNSSTKRKSKPTVPIMNGVRPQPYMERNLPYMERKCLSKVNLPPGIGRWRTDNSSHAAAIHETIVARMHEFNHDPHNFSSARGLQAVLKKSSGIRGAGRAVLESTCRTCDHTASYMLATMRGGIIPCCVCRNNLRYEGKENESNRQSLLHVMGTPGICALLPRFKCLATPDHTSSTFTVVDKETTLESLKKHGFNATFNMQCNTCHDHIEVKFLWRIDRKGKSSGEILCVRCEKLNNWGKGSSSREYYHKYLDPNNPAVPANRAARGSHTFGMVYHPNTKDPAMIAMANVMGPQTYEDFEAAFPDQVDVTSTSPSFTRLKAFWCRVCQGVNKPQEEDLKSSTLRHLFTCGGIQCPCKLSVMERVTLGVLTSSEECTDVEAQTIIKTTSPGNQKLDYTFTYKGLYNTVIELDGDQHFRYHKDETTSTWPGWEHNNKMDKLKLN</sequence>
<evidence type="ECO:0000256" key="1">
    <source>
        <dbReference type="SAM" id="MobiDB-lite"/>
    </source>
</evidence>
<dbReference type="CDD" id="cd22758">
    <property type="entry name" value="OTU_232R-like"/>
    <property type="match status" value="1"/>
</dbReference>
<feature type="compositionally biased region" description="Polar residues" evidence="1">
    <location>
        <begin position="413"/>
        <end position="422"/>
    </location>
</feature>
<protein>
    <recommendedName>
        <fullName evidence="2">OTU domain-containing protein</fullName>
    </recommendedName>
</protein>
<dbReference type="Gene3D" id="3.90.70.80">
    <property type="match status" value="1"/>
</dbReference>